<comment type="caution">
    <text evidence="2">The sequence shown here is derived from an EMBL/GenBank/DDBJ whole genome shotgun (WGS) entry which is preliminary data.</text>
</comment>
<accession>A0ABT6YDF5</accession>
<dbReference type="PANTHER" id="PTHR22916">
    <property type="entry name" value="GLYCOSYLTRANSFERASE"/>
    <property type="match status" value="1"/>
</dbReference>
<sequence length="252" mass="28785">MRKISIITITYNAEAFLERTIKSILAQTCQDFEYIIIDGKSKDGTLAIAEKYRSRVDLLVSEPDKGLYDAMNKGQRMATGDFVWFVNAGDEINDPSVVEKMYQQITPETDVLYGDTYFVNNEGEIQGLRSVITPHRLPKDLQWRDMNLGMLVCHQSFIASKRVAPVYWQENLSADVDWEITCLKKAQQVVYLDFVVAKYLTGGISNKQLKRSLIDRYKVLQKHFGVFGAIGAHVQILFRGIKLIITKGGKYW</sequence>
<dbReference type="InterPro" id="IPR029044">
    <property type="entry name" value="Nucleotide-diphossugar_trans"/>
</dbReference>
<keyword evidence="3" id="KW-1185">Reference proteome</keyword>
<proteinExistence type="predicted"/>
<dbReference type="InterPro" id="IPR001173">
    <property type="entry name" value="Glyco_trans_2-like"/>
</dbReference>
<name>A0ABT6YDF5_9BACT</name>
<dbReference type="EC" id="2.4.-.-" evidence="2"/>
<organism evidence="2 3">
    <name type="scientific">Flectobacillus roseus</name>
    <dbReference type="NCBI Taxonomy" id="502259"/>
    <lineage>
        <taxon>Bacteria</taxon>
        <taxon>Pseudomonadati</taxon>
        <taxon>Bacteroidota</taxon>
        <taxon>Cytophagia</taxon>
        <taxon>Cytophagales</taxon>
        <taxon>Flectobacillaceae</taxon>
        <taxon>Flectobacillus</taxon>
    </lineage>
</organism>
<evidence type="ECO:0000313" key="3">
    <source>
        <dbReference type="Proteomes" id="UP001236507"/>
    </source>
</evidence>
<dbReference type="CDD" id="cd06433">
    <property type="entry name" value="GT_2_WfgS_like"/>
    <property type="match status" value="1"/>
</dbReference>
<dbReference type="Gene3D" id="3.90.550.10">
    <property type="entry name" value="Spore Coat Polysaccharide Biosynthesis Protein SpsA, Chain A"/>
    <property type="match status" value="1"/>
</dbReference>
<feature type="domain" description="Glycosyltransferase 2-like" evidence="1">
    <location>
        <begin position="5"/>
        <end position="162"/>
    </location>
</feature>
<dbReference type="PANTHER" id="PTHR22916:SF3">
    <property type="entry name" value="UDP-GLCNAC:BETAGAL BETA-1,3-N-ACETYLGLUCOSAMINYLTRANSFERASE-LIKE PROTEIN 1"/>
    <property type="match status" value="1"/>
</dbReference>
<dbReference type="GO" id="GO:0016757">
    <property type="term" value="F:glycosyltransferase activity"/>
    <property type="evidence" value="ECO:0007669"/>
    <property type="project" value="UniProtKB-KW"/>
</dbReference>
<evidence type="ECO:0000313" key="2">
    <source>
        <dbReference type="EMBL" id="MDI9861570.1"/>
    </source>
</evidence>
<evidence type="ECO:0000259" key="1">
    <source>
        <dbReference type="Pfam" id="PF00535"/>
    </source>
</evidence>
<dbReference type="Pfam" id="PF00535">
    <property type="entry name" value="Glycos_transf_2"/>
    <property type="match status" value="1"/>
</dbReference>
<dbReference type="EMBL" id="JASHIF010000020">
    <property type="protein sequence ID" value="MDI9861570.1"/>
    <property type="molecule type" value="Genomic_DNA"/>
</dbReference>
<keyword evidence="2" id="KW-0808">Transferase</keyword>
<reference evidence="2 3" key="1">
    <citation type="submission" date="2023-05" db="EMBL/GenBank/DDBJ databases">
        <title>Novel species of genus Flectobacillus isolated from stream in China.</title>
        <authorList>
            <person name="Lu H."/>
        </authorList>
    </citation>
    <scope>NUCLEOTIDE SEQUENCE [LARGE SCALE GENOMIC DNA]</scope>
    <source>
        <strain evidence="2 3">KCTC 42575</strain>
    </source>
</reference>
<protein>
    <submittedName>
        <fullName evidence="2">Glycosyltransferase family 2 protein</fullName>
        <ecNumber evidence="2">2.4.-.-</ecNumber>
    </submittedName>
</protein>
<keyword evidence="2" id="KW-0328">Glycosyltransferase</keyword>
<gene>
    <name evidence="2" type="ORF">QM524_20285</name>
</gene>
<dbReference type="SUPFAM" id="SSF53448">
    <property type="entry name" value="Nucleotide-diphospho-sugar transferases"/>
    <property type="match status" value="1"/>
</dbReference>
<dbReference type="RefSeq" id="WP_283345952.1">
    <property type="nucleotide sequence ID" value="NZ_JASHIF010000020.1"/>
</dbReference>
<dbReference type="Proteomes" id="UP001236507">
    <property type="component" value="Unassembled WGS sequence"/>
</dbReference>